<evidence type="ECO:0000256" key="1">
    <source>
        <dbReference type="ARBA" id="ARBA00022821"/>
    </source>
</evidence>
<organism evidence="3 4">
    <name type="scientific">Corymbia citriodora subsp. variegata</name>
    <dbReference type="NCBI Taxonomy" id="360336"/>
    <lineage>
        <taxon>Eukaryota</taxon>
        <taxon>Viridiplantae</taxon>
        <taxon>Streptophyta</taxon>
        <taxon>Embryophyta</taxon>
        <taxon>Tracheophyta</taxon>
        <taxon>Spermatophyta</taxon>
        <taxon>Magnoliopsida</taxon>
        <taxon>eudicotyledons</taxon>
        <taxon>Gunneridae</taxon>
        <taxon>Pentapetalae</taxon>
        <taxon>rosids</taxon>
        <taxon>malvids</taxon>
        <taxon>Myrtales</taxon>
        <taxon>Myrtaceae</taxon>
        <taxon>Myrtoideae</taxon>
        <taxon>Eucalypteae</taxon>
        <taxon>Corymbia</taxon>
    </lineage>
</organism>
<dbReference type="PANTHER" id="PTHR33463:SF209">
    <property type="entry name" value="DISEASE RESISTANCE PROTEIN RPS2-LIKE"/>
    <property type="match status" value="1"/>
</dbReference>
<evidence type="ECO:0000313" key="4">
    <source>
        <dbReference type="Proteomes" id="UP000806378"/>
    </source>
</evidence>
<keyword evidence="4" id="KW-1185">Reference proteome</keyword>
<dbReference type="InterPro" id="IPR057135">
    <property type="entry name" value="At4g27190-like_LRR"/>
</dbReference>
<gene>
    <name evidence="3" type="ORF">BT93_L2591</name>
</gene>
<dbReference type="Gramene" id="rna-gnl|WGS:JABURB|Cocit.L2591.1">
    <property type="protein sequence ID" value="cds-KAF7851815.1"/>
    <property type="gene ID" value="gene-BT93_L2591"/>
</dbReference>
<name>A0A8T0D095_CORYI</name>
<sequence>MWKRLQCCLENLEVISCCSIKIIYEGDGTDTEGGKLTKLVLRDLENLGHIWQCDDLPNVSFPNLRDVEVVRCSHLEMLFPTFTTKFLGQIEELMVESCEDMKQIAGHEKPEEAVGMTITFSKLIALRLFELPKFKSFLPEGYSLKFPCSKDFPSLRHLSIVSCGAEPNQVLGHWGTHQFIRDQHFFRYEKGLGN</sequence>
<feature type="domain" description="Disease resistance protein At4g27190-like leucine-rich repeats" evidence="2">
    <location>
        <begin position="8"/>
        <end position="99"/>
    </location>
</feature>
<keyword evidence="1" id="KW-0611">Plant defense</keyword>
<dbReference type="InterPro" id="IPR050905">
    <property type="entry name" value="Plant_NBS-LRR"/>
</dbReference>
<comment type="caution">
    <text evidence="3">The sequence shown here is derived from an EMBL/GenBank/DDBJ whole genome shotgun (WGS) entry which is preliminary data.</text>
</comment>
<evidence type="ECO:0000313" key="3">
    <source>
        <dbReference type="EMBL" id="KAF7851815.1"/>
    </source>
</evidence>
<dbReference type="Pfam" id="PF23247">
    <property type="entry name" value="LRR_RPS2"/>
    <property type="match status" value="1"/>
</dbReference>
<evidence type="ECO:0000259" key="2">
    <source>
        <dbReference type="Pfam" id="PF23247"/>
    </source>
</evidence>
<protein>
    <recommendedName>
        <fullName evidence="2">Disease resistance protein At4g27190-like leucine-rich repeats domain-containing protein</fullName>
    </recommendedName>
</protein>
<dbReference type="AlphaFoldDB" id="A0A8T0D095"/>
<dbReference type="OrthoDB" id="1746449at2759"/>
<dbReference type="PANTHER" id="PTHR33463">
    <property type="entry name" value="NB-ARC DOMAIN-CONTAINING PROTEIN-RELATED"/>
    <property type="match status" value="1"/>
</dbReference>
<accession>A0A8T0D095</accession>
<proteinExistence type="predicted"/>
<reference evidence="3" key="1">
    <citation type="submission" date="2020-05" db="EMBL/GenBank/DDBJ databases">
        <title>WGS assembly of Corymbia citriodora subspecies variegata.</title>
        <authorList>
            <person name="Barry K."/>
            <person name="Hundley H."/>
            <person name="Shu S."/>
            <person name="Jenkins J."/>
            <person name="Grimwood J."/>
            <person name="Baten A."/>
        </authorList>
    </citation>
    <scope>NUCLEOTIDE SEQUENCE</scope>
    <source>
        <strain evidence="3">CV2-018</strain>
    </source>
</reference>
<dbReference type="EMBL" id="MU089524">
    <property type="protein sequence ID" value="KAF7851815.1"/>
    <property type="molecule type" value="Genomic_DNA"/>
</dbReference>
<dbReference type="Proteomes" id="UP000806378">
    <property type="component" value="Unassembled WGS sequence"/>
</dbReference>